<dbReference type="EMBL" id="CABVHB010000022">
    <property type="protein sequence ID" value="VVM96008.1"/>
    <property type="molecule type" value="Genomic_DNA"/>
</dbReference>
<proteinExistence type="predicted"/>
<keyword evidence="2" id="KW-0378">Hydrolase</keyword>
<keyword evidence="3" id="KW-0276">Fatty acid metabolism</keyword>
<dbReference type="Proteomes" id="UP000344274">
    <property type="component" value="Unassembled WGS sequence"/>
</dbReference>
<evidence type="ECO:0000256" key="4">
    <source>
        <dbReference type="ARBA" id="ARBA00023098"/>
    </source>
</evidence>
<dbReference type="RefSeq" id="WP_154947191.1">
    <property type="nucleotide sequence ID" value="NZ_CABVHB010000022.1"/>
</dbReference>
<evidence type="ECO:0000313" key="6">
    <source>
        <dbReference type="Proteomes" id="UP000344274"/>
    </source>
</evidence>
<evidence type="ECO:0008006" key="7">
    <source>
        <dbReference type="Google" id="ProtNLM"/>
    </source>
</evidence>
<dbReference type="SUPFAM" id="SSF54637">
    <property type="entry name" value="Thioesterase/thiol ester dehydrase-isomerase"/>
    <property type="match status" value="1"/>
</dbReference>
<gene>
    <name evidence="5" type="ORF">PS673_03036</name>
</gene>
<reference evidence="5 6" key="1">
    <citation type="submission" date="2019-09" db="EMBL/GenBank/DDBJ databases">
        <authorList>
            <person name="Chandra G."/>
            <person name="Truman W A."/>
        </authorList>
    </citation>
    <scope>NUCLEOTIDE SEQUENCE [LARGE SCALE GENOMIC DNA]</scope>
    <source>
        <strain evidence="5">PS673</strain>
    </source>
</reference>
<sequence>MTTQDISLQDIAAPEGVCYGCGSQNPHGLHIKSFWHEDGVHVMAQHMPDDKYCGWPGLVYGGLIAMLVDCHSNWAAMAYHYRAEQREVGSLPHITCVTGNLGIKYIKPTPMGVPLTLRAKVEGEVGRKSRVICEVFAGDVLTAVGDSTFVRVDTEQLRATAQAENGTGPLM</sequence>
<dbReference type="GO" id="GO:0006631">
    <property type="term" value="P:fatty acid metabolic process"/>
    <property type="evidence" value="ECO:0007669"/>
    <property type="project" value="UniProtKB-KW"/>
</dbReference>
<name>A0A5E6U7C1_PSEFL</name>
<protein>
    <recommendedName>
        <fullName evidence="7">Thioesterase</fullName>
    </recommendedName>
</protein>
<dbReference type="InterPro" id="IPR052365">
    <property type="entry name" value="THEM4/THEM5_acyl-CoA_thioest"/>
</dbReference>
<accession>A0A5E6U7C1</accession>
<organism evidence="5 6">
    <name type="scientific">Pseudomonas fluorescens</name>
    <dbReference type="NCBI Taxonomy" id="294"/>
    <lineage>
        <taxon>Bacteria</taxon>
        <taxon>Pseudomonadati</taxon>
        <taxon>Pseudomonadota</taxon>
        <taxon>Gammaproteobacteria</taxon>
        <taxon>Pseudomonadales</taxon>
        <taxon>Pseudomonadaceae</taxon>
        <taxon>Pseudomonas</taxon>
    </lineage>
</organism>
<dbReference type="PANTHER" id="PTHR12418:SF19">
    <property type="entry name" value="ACYL-COENZYME A THIOESTERASE THEM4"/>
    <property type="match status" value="1"/>
</dbReference>
<dbReference type="CDD" id="cd03443">
    <property type="entry name" value="PaaI_thioesterase"/>
    <property type="match status" value="1"/>
</dbReference>
<dbReference type="PANTHER" id="PTHR12418">
    <property type="entry name" value="ACYL-COENZYME A THIOESTERASE THEM4"/>
    <property type="match status" value="1"/>
</dbReference>
<dbReference type="InterPro" id="IPR029069">
    <property type="entry name" value="HotDog_dom_sf"/>
</dbReference>
<dbReference type="GO" id="GO:0016787">
    <property type="term" value="F:hydrolase activity"/>
    <property type="evidence" value="ECO:0007669"/>
    <property type="project" value="UniProtKB-KW"/>
</dbReference>
<evidence type="ECO:0000256" key="3">
    <source>
        <dbReference type="ARBA" id="ARBA00022832"/>
    </source>
</evidence>
<dbReference type="AlphaFoldDB" id="A0A5E6U7C1"/>
<evidence type="ECO:0000313" key="5">
    <source>
        <dbReference type="EMBL" id="VVM96008.1"/>
    </source>
</evidence>
<evidence type="ECO:0000256" key="2">
    <source>
        <dbReference type="ARBA" id="ARBA00022801"/>
    </source>
</evidence>
<dbReference type="Gene3D" id="3.10.129.10">
    <property type="entry name" value="Hotdog Thioesterase"/>
    <property type="match status" value="1"/>
</dbReference>
<keyword evidence="4" id="KW-0443">Lipid metabolism</keyword>
<evidence type="ECO:0000256" key="1">
    <source>
        <dbReference type="ARBA" id="ARBA00022490"/>
    </source>
</evidence>
<keyword evidence="1" id="KW-0963">Cytoplasm</keyword>